<evidence type="ECO:0000256" key="4">
    <source>
        <dbReference type="ARBA" id="ARBA00023315"/>
    </source>
</evidence>
<dbReference type="AlphaFoldDB" id="A0A5C4JGT7"/>
<dbReference type="Proteomes" id="UP000309174">
    <property type="component" value="Unassembled WGS sequence"/>
</dbReference>
<dbReference type="InterPro" id="IPR016035">
    <property type="entry name" value="Acyl_Trfase/lysoPLipase"/>
</dbReference>
<feature type="domain" description="Carrier" evidence="7">
    <location>
        <begin position="1132"/>
        <end position="1207"/>
    </location>
</feature>
<dbReference type="EMBL" id="VCKW01000026">
    <property type="protein sequence ID" value="TMR04968.1"/>
    <property type="molecule type" value="Genomic_DNA"/>
</dbReference>
<feature type="active site" description="Proton acceptor; for dehydratase activity" evidence="5">
    <location>
        <position position="357"/>
    </location>
</feature>
<dbReference type="Pfam" id="PF22953">
    <property type="entry name" value="SpnB_Rossmann"/>
    <property type="match status" value="1"/>
</dbReference>
<dbReference type="Pfam" id="PF14765">
    <property type="entry name" value="PS-DH"/>
    <property type="match status" value="1"/>
</dbReference>
<dbReference type="PANTHER" id="PTHR43775">
    <property type="entry name" value="FATTY ACID SYNTHASE"/>
    <property type="match status" value="1"/>
</dbReference>
<dbReference type="FunFam" id="1.10.1200.10:FF:000007">
    <property type="entry name" value="Probable polyketide synthase pks17"/>
    <property type="match status" value="1"/>
</dbReference>
<dbReference type="InterPro" id="IPR014043">
    <property type="entry name" value="Acyl_transferase_dom"/>
</dbReference>
<dbReference type="Pfam" id="PF21089">
    <property type="entry name" value="PKS_DH_N"/>
    <property type="match status" value="1"/>
</dbReference>
<dbReference type="RefSeq" id="WP_138644333.1">
    <property type="nucleotide sequence ID" value="NZ_VCKW01000026.1"/>
</dbReference>
<dbReference type="SMART" id="SM00822">
    <property type="entry name" value="PKS_KR"/>
    <property type="match status" value="1"/>
</dbReference>
<dbReference type="SMART" id="SM01294">
    <property type="entry name" value="PKS_PP_betabranch"/>
    <property type="match status" value="1"/>
</dbReference>
<keyword evidence="3" id="KW-0808">Transferase</keyword>
<gene>
    <name evidence="9" type="ORF">ETD83_07540</name>
</gene>
<dbReference type="PANTHER" id="PTHR43775:SF51">
    <property type="entry name" value="INACTIVE PHENOLPHTHIOCEROL SYNTHESIS POLYKETIDE SYNTHASE TYPE I PKS1-RELATED"/>
    <property type="match status" value="1"/>
</dbReference>
<keyword evidence="2" id="KW-0597">Phosphoprotein</keyword>
<dbReference type="PROSITE" id="PS52019">
    <property type="entry name" value="PKS_MFAS_DH"/>
    <property type="match status" value="1"/>
</dbReference>
<dbReference type="InterPro" id="IPR016036">
    <property type="entry name" value="Malonyl_transacylase_ACP-bd"/>
</dbReference>
<dbReference type="InterPro" id="IPR049552">
    <property type="entry name" value="PKS_DH_N"/>
</dbReference>
<dbReference type="CDD" id="cd08956">
    <property type="entry name" value="KR_3_FAS_SDR_x"/>
    <property type="match status" value="1"/>
</dbReference>
<sequence length="1273" mass="132949">HLPTPLKTILFADEDTPEAVQVHQTVFTQPALFALQVALFRLLEHHGVTPHALLGHSLGEITAAHLAGILTLTDASTLITHRARLMQAAPTGGAMTAIQATEDEIRATLAAYTGRLDLAAVNSPTTVVITGDTDATAELAAYWEGQGRRTTQLKVSHAFHSPHMDGVLTEFREIAETLTYSEPRIPIVSNLTGQIATAQQLTDPDYWVQQLRHTVRFADGIHTLTQHATTTYLELGPAPVLTTLTRACLDHDNPQAFTLLHPDQAETTTFTTALAHTYTNGTPVNWNHYFPHARTVPLPTYPYQRERFWLRAPAEPVARAAGQEHPVLGEGVELADGRGLLFSGRLDVEAEPWLADHAIAGAVMLPGAGVAELALYASRHMGAGRVADLALEQPLSLEQPAAIQLTVAAPAADGSRSLALYSRPATAAPGAEWTRHATGTLETAGADEPAPLTSWPPQGASPVPLDGLYARLAERGYGYGPAFQGLRVLWRHGADLYAEIAPPPGSGGDGFLLHPAALDAALHTLLAAAGDHDRRLVPFAWSGLTLHGEGSGVLRVRLRPGRGDTWSLLVADEGGAPVLGVDELVLRELPSATGRPADAASLFALHWIGRTFDAPAPQGPWAVVGPDGDELRDAVRASGVTVRAHAGLDDLSGSIDDGAEVPAVVVLKLGEAAAHSGPTATGAAAAAHNGTTATGAVTALGARGGATGPAAHRAAPAPGGPTEPGGSPGADTREVLGLVQDWLSDERYSSSRLVVLTRDAVAAAEGEHPDPGRAAVWGLVRVAQSEHPGRFTLVDTDGRPESVRGLVPAVASVEPQIAIRTGGFLVPRLRAHQPRPAGTAPFDERSRVLITGGLGTLGRLMARHLADRYGVRRLVLTGRRGPRTPGAAEFVADLEAAGVQVTVVACDIADRAALAAALDGLPQPPTAVVHTAGVLDDTIIEKLTPERLDAVLRPKADATVHLHELTRHLDLSAFVLFSSLTGMMGAAGQGNYAAANAFLDALALRRRAEGLPAVSLAWGLWGTEAGEGADASGAGLAGELGSADLLRLSRSGVAPLLVGEGLALFDAAVADSAPVLVPARFELGALDAESAPPLLRALAPAAPRVAAARPAEDPAAALRGRLAAAPRKERRHIILETVRTEIAAVLGHTSHERVVATRRFLDMGFDSLTALELRNRLSSVTGVRLRPTLVFDHPSPGTLADRLAADLADPADRADPAGRADPAAGPDEPGGPEGPQAGGGSALDTMTTEELVRLALGADRNDQPQHGIDGDER</sequence>
<feature type="compositionally biased region" description="Low complexity" evidence="6">
    <location>
        <begin position="708"/>
        <end position="717"/>
    </location>
</feature>
<dbReference type="Pfam" id="PF00698">
    <property type="entry name" value="Acyl_transf_1"/>
    <property type="match status" value="1"/>
</dbReference>
<name>A0A5C4JGT7_9ACTN</name>
<dbReference type="InterPro" id="IPR036291">
    <property type="entry name" value="NAD(P)-bd_dom_sf"/>
</dbReference>
<dbReference type="InterPro" id="IPR013968">
    <property type="entry name" value="PKS_KR"/>
</dbReference>
<dbReference type="SUPFAM" id="SSF55048">
    <property type="entry name" value="Probable ACP-binding domain of malonyl-CoA ACP transacylase"/>
    <property type="match status" value="1"/>
</dbReference>
<dbReference type="SUPFAM" id="SSF51735">
    <property type="entry name" value="NAD(P)-binding Rossmann-fold domains"/>
    <property type="match status" value="2"/>
</dbReference>
<keyword evidence="1" id="KW-0596">Phosphopantetheine</keyword>
<evidence type="ECO:0000256" key="1">
    <source>
        <dbReference type="ARBA" id="ARBA00022450"/>
    </source>
</evidence>
<reference evidence="9 10" key="1">
    <citation type="submission" date="2019-05" db="EMBL/GenBank/DDBJ databases">
        <title>Draft genome sequence of Actinomadura sp. 14C53.</title>
        <authorList>
            <person name="Saricaoglu S."/>
            <person name="Isik K."/>
        </authorList>
    </citation>
    <scope>NUCLEOTIDE SEQUENCE [LARGE SCALE GENOMIC DNA]</scope>
    <source>
        <strain evidence="9 10">14C53</strain>
    </source>
</reference>
<feature type="region of interest" description="Disordered" evidence="6">
    <location>
        <begin position="1211"/>
        <end position="1273"/>
    </location>
</feature>
<dbReference type="Pfam" id="PF00550">
    <property type="entry name" value="PP-binding"/>
    <property type="match status" value="1"/>
</dbReference>
<feature type="region of interest" description="C-terminal hotdog fold" evidence="5">
    <location>
        <begin position="460"/>
        <end position="595"/>
    </location>
</feature>
<dbReference type="InterPro" id="IPR020807">
    <property type="entry name" value="PKS_DH"/>
</dbReference>
<dbReference type="GO" id="GO:0031177">
    <property type="term" value="F:phosphopantetheine binding"/>
    <property type="evidence" value="ECO:0007669"/>
    <property type="project" value="InterPro"/>
</dbReference>
<proteinExistence type="predicted"/>
<dbReference type="InterPro" id="IPR050091">
    <property type="entry name" value="PKS_NRPS_Biosynth_Enz"/>
</dbReference>
<feature type="compositionally biased region" description="Basic and acidic residues" evidence="6">
    <location>
        <begin position="1259"/>
        <end position="1273"/>
    </location>
</feature>
<feature type="region of interest" description="N-terminal hotdog fold" evidence="5">
    <location>
        <begin position="325"/>
        <end position="448"/>
    </location>
</feature>
<dbReference type="SMART" id="SM00827">
    <property type="entry name" value="PKS_AT"/>
    <property type="match status" value="1"/>
</dbReference>
<dbReference type="Gene3D" id="1.10.1200.10">
    <property type="entry name" value="ACP-like"/>
    <property type="match status" value="1"/>
</dbReference>
<feature type="domain" description="PKS/mFAS DH" evidence="8">
    <location>
        <begin position="325"/>
        <end position="595"/>
    </location>
</feature>
<dbReference type="Gene3D" id="3.30.70.3290">
    <property type="match status" value="1"/>
</dbReference>
<dbReference type="Gene3D" id="3.40.366.10">
    <property type="entry name" value="Malonyl-Coenzyme A Acyl Carrier Protein, domain 2"/>
    <property type="match status" value="1"/>
</dbReference>
<evidence type="ECO:0000313" key="10">
    <source>
        <dbReference type="Proteomes" id="UP000309174"/>
    </source>
</evidence>
<dbReference type="InterPro" id="IPR042104">
    <property type="entry name" value="PKS_dehydratase_sf"/>
</dbReference>
<dbReference type="InterPro" id="IPR049900">
    <property type="entry name" value="PKS_mFAS_DH"/>
</dbReference>
<keyword evidence="10" id="KW-1185">Reference proteome</keyword>
<dbReference type="SUPFAM" id="SSF52151">
    <property type="entry name" value="FabD/lysophospholipase-like"/>
    <property type="match status" value="1"/>
</dbReference>
<evidence type="ECO:0000259" key="8">
    <source>
        <dbReference type="PROSITE" id="PS52019"/>
    </source>
</evidence>
<dbReference type="InterPro" id="IPR055123">
    <property type="entry name" value="SpnB-like_Rossmann"/>
</dbReference>
<dbReference type="InterPro" id="IPR036736">
    <property type="entry name" value="ACP-like_sf"/>
</dbReference>
<dbReference type="GO" id="GO:0006633">
    <property type="term" value="P:fatty acid biosynthetic process"/>
    <property type="evidence" value="ECO:0007669"/>
    <property type="project" value="TreeGrafter"/>
</dbReference>
<protein>
    <submittedName>
        <fullName evidence="9">SDR family NAD(P)-dependent oxidoreductase</fullName>
    </submittedName>
</protein>
<feature type="compositionally biased region" description="Gly residues" evidence="6">
    <location>
        <begin position="1231"/>
        <end position="1241"/>
    </location>
</feature>
<dbReference type="Gene3D" id="3.40.50.720">
    <property type="entry name" value="NAD(P)-binding Rossmann-like Domain"/>
    <property type="match status" value="1"/>
</dbReference>
<dbReference type="PROSITE" id="PS00012">
    <property type="entry name" value="PHOSPHOPANTETHEINE"/>
    <property type="match status" value="1"/>
</dbReference>
<evidence type="ECO:0000256" key="2">
    <source>
        <dbReference type="ARBA" id="ARBA00022553"/>
    </source>
</evidence>
<dbReference type="Gene3D" id="3.10.129.110">
    <property type="entry name" value="Polyketide synthase dehydratase"/>
    <property type="match status" value="1"/>
</dbReference>
<keyword evidence="4" id="KW-0012">Acyltransferase</keyword>
<dbReference type="SMART" id="SM00823">
    <property type="entry name" value="PKS_PP"/>
    <property type="match status" value="1"/>
</dbReference>
<dbReference type="InterPro" id="IPR057326">
    <property type="entry name" value="KR_dom"/>
</dbReference>
<evidence type="ECO:0000256" key="6">
    <source>
        <dbReference type="SAM" id="MobiDB-lite"/>
    </source>
</evidence>
<dbReference type="SMART" id="SM00826">
    <property type="entry name" value="PKS_DH"/>
    <property type="match status" value="1"/>
</dbReference>
<accession>A0A5C4JGT7</accession>
<dbReference type="PROSITE" id="PS50075">
    <property type="entry name" value="CARRIER"/>
    <property type="match status" value="1"/>
</dbReference>
<feature type="active site" description="Proton donor; for dehydratase activity" evidence="5">
    <location>
        <position position="519"/>
    </location>
</feature>
<feature type="non-terminal residue" evidence="9">
    <location>
        <position position="1"/>
    </location>
</feature>
<dbReference type="InterPro" id="IPR020806">
    <property type="entry name" value="PKS_PP-bd"/>
</dbReference>
<dbReference type="InterPro" id="IPR006162">
    <property type="entry name" value="Ppantetheine_attach_site"/>
</dbReference>
<evidence type="ECO:0000256" key="5">
    <source>
        <dbReference type="PROSITE-ProRule" id="PRU01363"/>
    </source>
</evidence>
<comment type="caution">
    <text evidence="9">The sequence shown here is derived from an EMBL/GenBank/DDBJ whole genome shotgun (WGS) entry which is preliminary data.</text>
</comment>
<organism evidence="9 10">
    <name type="scientific">Actinomadura soli</name>
    <dbReference type="NCBI Taxonomy" id="2508997"/>
    <lineage>
        <taxon>Bacteria</taxon>
        <taxon>Bacillati</taxon>
        <taxon>Actinomycetota</taxon>
        <taxon>Actinomycetes</taxon>
        <taxon>Streptosporangiales</taxon>
        <taxon>Thermomonosporaceae</taxon>
        <taxon>Actinomadura</taxon>
    </lineage>
</organism>
<feature type="region of interest" description="Disordered" evidence="6">
    <location>
        <begin position="702"/>
        <end position="730"/>
    </location>
</feature>
<dbReference type="Pfam" id="PF08659">
    <property type="entry name" value="KR"/>
    <property type="match status" value="1"/>
</dbReference>
<dbReference type="InterPro" id="IPR049551">
    <property type="entry name" value="PKS_DH_C"/>
</dbReference>
<dbReference type="GO" id="GO:0004312">
    <property type="term" value="F:fatty acid synthase activity"/>
    <property type="evidence" value="ECO:0007669"/>
    <property type="project" value="TreeGrafter"/>
</dbReference>
<dbReference type="InterPro" id="IPR009081">
    <property type="entry name" value="PP-bd_ACP"/>
</dbReference>
<evidence type="ECO:0000313" key="9">
    <source>
        <dbReference type="EMBL" id="TMR04968.1"/>
    </source>
</evidence>
<evidence type="ECO:0000259" key="7">
    <source>
        <dbReference type="PROSITE" id="PS50075"/>
    </source>
</evidence>
<evidence type="ECO:0000256" key="3">
    <source>
        <dbReference type="ARBA" id="ARBA00022679"/>
    </source>
</evidence>
<dbReference type="InterPro" id="IPR001227">
    <property type="entry name" value="Ac_transferase_dom_sf"/>
</dbReference>
<dbReference type="OrthoDB" id="4537517at2"/>
<dbReference type="SUPFAM" id="SSF47336">
    <property type="entry name" value="ACP-like"/>
    <property type="match status" value="1"/>
</dbReference>